<evidence type="ECO:0000256" key="4">
    <source>
        <dbReference type="RuleBase" id="RU362121"/>
    </source>
</evidence>
<dbReference type="InterPro" id="IPR036400">
    <property type="entry name" value="Cyt_B5-like_heme/steroid_sf"/>
</dbReference>
<reference evidence="7 8" key="1">
    <citation type="journal article" date="2024" name="BMC Genomics">
        <title>Genome assembly of redclaw crayfish (Cherax quadricarinatus) provides insights into its immune adaptation and hypoxia tolerance.</title>
        <authorList>
            <person name="Liu Z."/>
            <person name="Zheng J."/>
            <person name="Li H."/>
            <person name="Fang K."/>
            <person name="Wang S."/>
            <person name="He J."/>
            <person name="Zhou D."/>
            <person name="Weng S."/>
            <person name="Chi M."/>
            <person name="Gu Z."/>
            <person name="He J."/>
            <person name="Li F."/>
            <person name="Wang M."/>
        </authorList>
    </citation>
    <scope>NUCLEOTIDE SEQUENCE [LARGE SCALE GENOMIC DNA]</scope>
    <source>
        <strain evidence="7">ZL_2023a</strain>
    </source>
</reference>
<evidence type="ECO:0000259" key="6">
    <source>
        <dbReference type="PROSITE" id="PS50255"/>
    </source>
</evidence>
<gene>
    <name evidence="7" type="ORF">OTU49_000357</name>
</gene>
<keyword evidence="1 4" id="KW-0349">Heme</keyword>
<dbReference type="InterPro" id="IPR001199">
    <property type="entry name" value="Cyt_B5-like_heme/steroid-bd"/>
</dbReference>
<comment type="caution">
    <text evidence="4">Lacks conserved residue(s) required for the propagation of feature annotation.</text>
</comment>
<feature type="region of interest" description="Disordered" evidence="5">
    <location>
        <begin position="1"/>
        <end position="35"/>
    </location>
</feature>
<evidence type="ECO:0000313" key="7">
    <source>
        <dbReference type="EMBL" id="KAK8745748.1"/>
    </source>
</evidence>
<proteinExistence type="inferred from homology"/>
<comment type="similarity">
    <text evidence="4">Belongs to the cytochrome b5 family.</text>
</comment>
<evidence type="ECO:0000256" key="1">
    <source>
        <dbReference type="ARBA" id="ARBA00022617"/>
    </source>
</evidence>
<feature type="domain" description="Cytochrome b5 heme-binding" evidence="6">
    <location>
        <begin position="75"/>
        <end position="130"/>
    </location>
</feature>
<dbReference type="SMART" id="SM01117">
    <property type="entry name" value="Cyt-b5"/>
    <property type="match status" value="1"/>
</dbReference>
<name>A0AAW0Y2B2_CHEQU</name>
<dbReference type="PROSITE" id="PS00191">
    <property type="entry name" value="CYTOCHROME_B5_1"/>
    <property type="match status" value="1"/>
</dbReference>
<dbReference type="PANTHER" id="PTHR16740:SF1">
    <property type="entry name" value="CYTOCHROME B5-RELATED PROTEIN-RELATED"/>
    <property type="match status" value="1"/>
</dbReference>
<keyword evidence="2 4" id="KW-0479">Metal-binding</keyword>
<feature type="transmembrane region" description="Helical" evidence="4">
    <location>
        <begin position="317"/>
        <end position="335"/>
    </location>
</feature>
<dbReference type="GO" id="GO:0020037">
    <property type="term" value="F:heme binding"/>
    <property type="evidence" value="ECO:0007669"/>
    <property type="project" value="UniProtKB-UniRule"/>
</dbReference>
<sequence length="463" mass="53353">MTQIILHHPENITRKMAPHHDVSNSQKSKGHTSQNSASFAGFLHYPTNRDNSLKTSHTWISGKRIDDDVGPYWRIHNKLYDLTDFIDKHPGGKDWLLATKGTDITEAFESAHISTAAENTLPKYYAKDISTPRNSPYTFHDDGFYKMLKRKVRPILKKVGRGPTWSMVVLQDSFALTFMLLTVAACLTESYTLVILAGIVLGMTGNCAHNFFHQRDNWRMYYFDLMLFSSYDWRISHGLSHHLYTNTIYDIEISALEPIWEFLPKSDKSFMKRYGSWIYEQFIMPMALFIEAVKRIYHQYSGDMKLRPENLLPVVEFILMAVVSSSVGMAFRLWVVLHMACSYWFAAIGVVVAHHHPDIYHQGDAMREDKDWGLCQLDAVRDRVEVTGNLFLVSISFGDHSLHHLFPTVDHSKLPYIYPVFMETCKEFGVPFKFMRTSELIIGKYLQLAKNTPNVNPPGYKSS</sequence>
<dbReference type="Pfam" id="PF00173">
    <property type="entry name" value="Cyt-b5"/>
    <property type="match status" value="1"/>
</dbReference>
<keyword evidence="3 4" id="KW-0408">Iron</keyword>
<feature type="compositionally biased region" description="Polar residues" evidence="5">
    <location>
        <begin position="23"/>
        <end position="35"/>
    </location>
</feature>
<dbReference type="GO" id="GO:0006629">
    <property type="term" value="P:lipid metabolic process"/>
    <property type="evidence" value="ECO:0007669"/>
    <property type="project" value="InterPro"/>
</dbReference>
<dbReference type="PRINTS" id="PR00363">
    <property type="entry name" value="CYTOCHROMEB5"/>
</dbReference>
<dbReference type="PROSITE" id="PS50255">
    <property type="entry name" value="CYTOCHROME_B5_2"/>
    <property type="match status" value="1"/>
</dbReference>
<protein>
    <recommendedName>
        <fullName evidence="6">Cytochrome b5 heme-binding domain-containing protein</fullName>
    </recommendedName>
</protein>
<organism evidence="7 8">
    <name type="scientific">Cherax quadricarinatus</name>
    <name type="common">Australian red claw crayfish</name>
    <dbReference type="NCBI Taxonomy" id="27406"/>
    <lineage>
        <taxon>Eukaryota</taxon>
        <taxon>Metazoa</taxon>
        <taxon>Ecdysozoa</taxon>
        <taxon>Arthropoda</taxon>
        <taxon>Crustacea</taxon>
        <taxon>Multicrustacea</taxon>
        <taxon>Malacostraca</taxon>
        <taxon>Eumalacostraca</taxon>
        <taxon>Eucarida</taxon>
        <taxon>Decapoda</taxon>
        <taxon>Pleocyemata</taxon>
        <taxon>Astacidea</taxon>
        <taxon>Parastacoidea</taxon>
        <taxon>Parastacidae</taxon>
        <taxon>Cherax</taxon>
    </lineage>
</organism>
<accession>A0AAW0Y2B2</accession>
<dbReference type="InterPro" id="IPR018506">
    <property type="entry name" value="Cyt_B5_heme-BS"/>
</dbReference>
<dbReference type="AlphaFoldDB" id="A0AAW0Y2B2"/>
<dbReference type="InterPro" id="IPR005804">
    <property type="entry name" value="FA_desaturase_dom"/>
</dbReference>
<keyword evidence="4" id="KW-1133">Transmembrane helix</keyword>
<dbReference type="Gene3D" id="3.10.120.10">
    <property type="entry name" value="Cytochrome b5-like heme/steroid binding domain"/>
    <property type="match status" value="1"/>
</dbReference>
<evidence type="ECO:0000256" key="5">
    <source>
        <dbReference type="SAM" id="MobiDB-lite"/>
    </source>
</evidence>
<feature type="transmembrane region" description="Helical" evidence="4">
    <location>
        <begin position="191"/>
        <end position="212"/>
    </location>
</feature>
<comment type="caution">
    <text evidence="7">The sequence shown here is derived from an EMBL/GenBank/DDBJ whole genome shotgun (WGS) entry which is preliminary data.</text>
</comment>
<keyword evidence="4" id="KW-0472">Membrane</keyword>
<evidence type="ECO:0000256" key="2">
    <source>
        <dbReference type="ARBA" id="ARBA00022723"/>
    </source>
</evidence>
<evidence type="ECO:0000256" key="3">
    <source>
        <dbReference type="ARBA" id="ARBA00023004"/>
    </source>
</evidence>
<dbReference type="GO" id="GO:0046872">
    <property type="term" value="F:metal ion binding"/>
    <property type="evidence" value="ECO:0007669"/>
    <property type="project" value="UniProtKB-UniRule"/>
</dbReference>
<dbReference type="InterPro" id="IPR053100">
    <property type="entry name" value="Cytochrome_b5-related"/>
</dbReference>
<feature type="transmembrane region" description="Helical" evidence="4">
    <location>
        <begin position="277"/>
        <end position="297"/>
    </location>
</feature>
<dbReference type="PANTHER" id="PTHR16740">
    <property type="entry name" value="CYTOCHROME B5-RELATED PROTEIN-RELATED"/>
    <property type="match status" value="1"/>
</dbReference>
<evidence type="ECO:0000313" key="8">
    <source>
        <dbReference type="Proteomes" id="UP001445076"/>
    </source>
</evidence>
<dbReference type="SUPFAM" id="SSF55856">
    <property type="entry name" value="Cytochrome b5-like heme/steroid binding domain"/>
    <property type="match status" value="1"/>
</dbReference>
<keyword evidence="8" id="KW-1185">Reference proteome</keyword>
<dbReference type="Pfam" id="PF00487">
    <property type="entry name" value="FA_desaturase"/>
    <property type="match status" value="1"/>
</dbReference>
<feature type="compositionally biased region" description="Basic and acidic residues" evidence="5">
    <location>
        <begin position="7"/>
        <end position="22"/>
    </location>
</feature>
<feature type="transmembrane region" description="Helical" evidence="4">
    <location>
        <begin position="165"/>
        <end position="185"/>
    </location>
</feature>
<keyword evidence="4" id="KW-0812">Transmembrane</keyword>
<dbReference type="Proteomes" id="UP001445076">
    <property type="component" value="Unassembled WGS sequence"/>
</dbReference>
<dbReference type="EMBL" id="JARKIK010000019">
    <property type="protein sequence ID" value="KAK8745748.1"/>
    <property type="molecule type" value="Genomic_DNA"/>
</dbReference>